<gene>
    <name evidence="2" type="ORF">CYMTET_37697</name>
</gene>
<dbReference type="AlphaFoldDB" id="A0AAE0CDE8"/>
<comment type="caution">
    <text evidence="2">The sequence shown here is derived from an EMBL/GenBank/DDBJ whole genome shotgun (WGS) entry which is preliminary data.</text>
</comment>
<organism evidence="2 3">
    <name type="scientific">Cymbomonas tetramitiformis</name>
    <dbReference type="NCBI Taxonomy" id="36881"/>
    <lineage>
        <taxon>Eukaryota</taxon>
        <taxon>Viridiplantae</taxon>
        <taxon>Chlorophyta</taxon>
        <taxon>Pyramimonadophyceae</taxon>
        <taxon>Pyramimonadales</taxon>
        <taxon>Pyramimonadaceae</taxon>
        <taxon>Cymbomonas</taxon>
    </lineage>
</organism>
<dbReference type="EMBL" id="LGRX02025035">
    <property type="protein sequence ID" value="KAK3253033.1"/>
    <property type="molecule type" value="Genomic_DNA"/>
</dbReference>
<sequence length="165" mass="18162">MDTSQTEGGQKSVRFSKLPGLKQVTLDTIQQRKEQAIREYRLAKFGGGPAAKGEKNSFSRRKAPKVRAAWMPSSNKSLPFGGSVWSAAPIVGEDLPKVRAEKVAAHLKHADANGVKMALRKISDTHKKLITKLNVTPWNPNKTNTENMPVFGVRPFSAPNLVIKF</sequence>
<name>A0AAE0CDE8_9CHLO</name>
<dbReference type="Proteomes" id="UP001190700">
    <property type="component" value="Unassembled WGS sequence"/>
</dbReference>
<accession>A0AAE0CDE8</accession>
<evidence type="ECO:0000313" key="2">
    <source>
        <dbReference type="EMBL" id="KAK3253033.1"/>
    </source>
</evidence>
<reference evidence="2 3" key="1">
    <citation type="journal article" date="2015" name="Genome Biol. Evol.">
        <title>Comparative Genomics of a Bacterivorous Green Alga Reveals Evolutionary Causalities and Consequences of Phago-Mixotrophic Mode of Nutrition.</title>
        <authorList>
            <person name="Burns J.A."/>
            <person name="Paasch A."/>
            <person name="Narechania A."/>
            <person name="Kim E."/>
        </authorList>
    </citation>
    <scope>NUCLEOTIDE SEQUENCE [LARGE SCALE GENOMIC DNA]</scope>
    <source>
        <strain evidence="2 3">PLY_AMNH</strain>
    </source>
</reference>
<evidence type="ECO:0000256" key="1">
    <source>
        <dbReference type="SAM" id="MobiDB-lite"/>
    </source>
</evidence>
<evidence type="ECO:0000313" key="3">
    <source>
        <dbReference type="Proteomes" id="UP001190700"/>
    </source>
</evidence>
<proteinExistence type="predicted"/>
<keyword evidence="3" id="KW-1185">Reference proteome</keyword>
<protein>
    <submittedName>
        <fullName evidence="2">Uncharacterized protein</fullName>
    </submittedName>
</protein>
<feature type="region of interest" description="Disordered" evidence="1">
    <location>
        <begin position="46"/>
        <end position="69"/>
    </location>
</feature>